<comment type="caution">
    <text evidence="1">The sequence shown here is derived from an EMBL/GenBank/DDBJ whole genome shotgun (WGS) entry which is preliminary data.</text>
</comment>
<gene>
    <name evidence="1" type="ORF">PAUR_b0441</name>
</gene>
<evidence type="ECO:0008006" key="3">
    <source>
        <dbReference type="Google" id="ProtNLM"/>
    </source>
</evidence>
<dbReference type="RefSeq" id="WP_192509523.1">
    <property type="nucleotide sequence ID" value="NZ_AQGV01000015.1"/>
</dbReference>
<dbReference type="InterPro" id="IPR016024">
    <property type="entry name" value="ARM-type_fold"/>
</dbReference>
<dbReference type="Proteomes" id="UP000615755">
    <property type="component" value="Unassembled WGS sequence"/>
</dbReference>
<sequence length="249" mass="29110">MAIDSVHAYILYVKSALMRRATAEKARASERYFPNGAVCLGANAADIKYTINEFHQVYADLTANDMLAIVEALLADAKYNEEVLCAFGLLNKFVKRHYDDRLLDRFKYWLEHYASNWAMVDDLCIKTIYLFLLSRPHLIEETQHWAHSEVCWCRRASNVVWVKFIERKIGNEVYRLDKGLVFKNCDILLSDPDEFVQKSIGWLLKVTAKYHQNEVVGYIQRNITQFPRATLRYAIEKMDINVRQRLLSC</sequence>
<accession>A0ABR9EHJ3</accession>
<evidence type="ECO:0000313" key="2">
    <source>
        <dbReference type="Proteomes" id="UP000615755"/>
    </source>
</evidence>
<dbReference type="Gene3D" id="1.25.10.90">
    <property type="match status" value="1"/>
</dbReference>
<dbReference type="SUPFAM" id="SSF48371">
    <property type="entry name" value="ARM repeat"/>
    <property type="match status" value="1"/>
</dbReference>
<dbReference type="PANTHER" id="PTHR34070:SF1">
    <property type="entry name" value="DNA ALKYLATION REPAIR PROTEIN"/>
    <property type="match status" value="1"/>
</dbReference>
<evidence type="ECO:0000313" key="1">
    <source>
        <dbReference type="EMBL" id="MBE0370404.1"/>
    </source>
</evidence>
<proteinExistence type="predicted"/>
<protein>
    <recommendedName>
        <fullName evidence="3">DNA alkylation repair protein</fullName>
    </recommendedName>
</protein>
<dbReference type="InterPro" id="IPR014825">
    <property type="entry name" value="DNA_alkylation"/>
</dbReference>
<dbReference type="CDD" id="cd06561">
    <property type="entry name" value="AlkD_like"/>
    <property type="match status" value="1"/>
</dbReference>
<dbReference type="Pfam" id="PF08713">
    <property type="entry name" value="DNA_alkylation"/>
    <property type="match status" value="1"/>
</dbReference>
<name>A0ABR9EHJ3_9GAMM</name>
<dbReference type="PANTHER" id="PTHR34070">
    <property type="entry name" value="ARMADILLO-TYPE FOLD"/>
    <property type="match status" value="1"/>
</dbReference>
<keyword evidence="2" id="KW-1185">Reference proteome</keyword>
<organism evidence="1 2">
    <name type="scientific">Pseudoalteromonas aurantia 208</name>
    <dbReference type="NCBI Taxonomy" id="1314867"/>
    <lineage>
        <taxon>Bacteria</taxon>
        <taxon>Pseudomonadati</taxon>
        <taxon>Pseudomonadota</taxon>
        <taxon>Gammaproteobacteria</taxon>
        <taxon>Alteromonadales</taxon>
        <taxon>Pseudoalteromonadaceae</taxon>
        <taxon>Pseudoalteromonas</taxon>
    </lineage>
</organism>
<reference evidence="1 2" key="1">
    <citation type="submission" date="2015-03" db="EMBL/GenBank/DDBJ databases">
        <title>Genome sequence of Pseudoalteromonas aurantia.</title>
        <authorList>
            <person name="Xie B.-B."/>
            <person name="Rong J.-C."/>
            <person name="Qin Q.-L."/>
            <person name="Zhang Y.-Z."/>
        </authorList>
    </citation>
    <scope>NUCLEOTIDE SEQUENCE [LARGE SCALE GENOMIC DNA]</scope>
    <source>
        <strain evidence="1 2">208</strain>
    </source>
</reference>
<dbReference type="EMBL" id="AQGV01000015">
    <property type="protein sequence ID" value="MBE0370404.1"/>
    <property type="molecule type" value="Genomic_DNA"/>
</dbReference>